<gene>
    <name evidence="8" type="ORF">CCMA1212_003469</name>
</gene>
<evidence type="ECO:0000313" key="8">
    <source>
        <dbReference type="EMBL" id="TFB04154.1"/>
    </source>
</evidence>
<feature type="region of interest" description="Disordered" evidence="6">
    <location>
        <begin position="330"/>
        <end position="388"/>
    </location>
</feature>
<dbReference type="EMBL" id="PPTA01000004">
    <property type="protein sequence ID" value="TFB04154.1"/>
    <property type="molecule type" value="Genomic_DNA"/>
</dbReference>
<comment type="caution">
    <text evidence="8">The sequence shown here is derived from an EMBL/GenBank/DDBJ whole genome shotgun (WGS) entry which is preliminary data.</text>
</comment>
<reference evidence="8 9" key="1">
    <citation type="submission" date="2018-01" db="EMBL/GenBank/DDBJ databases">
        <title>Genome characterization of the sugarcane-associated fungus Trichoderma ghanense CCMA-1212 and their application in lignocelulose bioconversion.</title>
        <authorList>
            <person name="Steindorff A.S."/>
            <person name="Mendes T.D."/>
            <person name="Vilela E.S.D."/>
            <person name="Rodrigues D.S."/>
            <person name="Formighieri E.F."/>
            <person name="Melo I.S."/>
            <person name="Favaro L.C.L."/>
        </authorList>
    </citation>
    <scope>NUCLEOTIDE SEQUENCE [LARGE SCALE GENOMIC DNA]</scope>
    <source>
        <strain evidence="8 9">CCMA-1212</strain>
    </source>
</reference>
<dbReference type="GeneID" id="300575265"/>
<name>A0ABY2H920_9HYPO</name>
<feature type="compositionally biased region" description="Low complexity" evidence="6">
    <location>
        <begin position="1084"/>
        <end position="1095"/>
    </location>
</feature>
<feature type="compositionally biased region" description="Basic and acidic residues" evidence="6">
    <location>
        <begin position="353"/>
        <end position="377"/>
    </location>
</feature>
<sequence length="1134" mass="122846">MSWRLPTALRPGQARLDAPTVRLISSIPGTCNLLPTRQQLRGLKLHVRDPGCWLSRLVRPLVFYICLSLSARLILRQRIVERQKAQPERPEPRWAGRRSSSTKPTSNLQLLARPDATDRRTSTPKTLNKATPGHERAAGISPPITTNTELLAPQTGPRSPPSASLALLRASSSAAAPPATSGFASAVCCSYTAASRCSALDRLGALLAAAGHPHCLQSGVSSLSKEPFANPNRAPAHTSPASCQMNAPHRPAQQPVALPPQRPQVGIERLPARNVTTEPRESMNCKSCRKRKKRSYIDLLDAVPKKRGPKTDVLEALLKRVDGLEAKLKEKNAEGEQPASAVATQQPAAAEPSTKRQSDERDTAEPVAKRRATEDKTPNVTELPLYSPQTSTAGLVAPLPLCSVNANPGRRDPATPSIQTDALLDTYFTRFHNKPFHIFDESVIRKRIQLNQLPPFLFDAIAAVAARHVPPHTPHPRGFRAAVKLGDEYASRARSAIDIDEPSIDNLQAIVLLAIAYTASGKGRKAFMLITNAIGMIMALELHREMDQQAQITPMERETRRQLFWSCYLLDRFSASGSKRPSLIGDDSIALRLPSWSPAVSGLPVDGDFFLCGSNLQYFQGSGKKSQGSSGMLIDITRILGVTNRYLAAGGVKGDSHFPWHSLSNLSKIRQDLDVWASGTDGIFASMDVLFGQPDSTVLVLCKLIYHLIHCLIYRPFLPISLAELAGNGQHQSWQIEATNMCFFHANAITELAEVGRQMQTIEWPSFVGYCICTAGTVHIHGAHYGKQGASGEISVFSSSSDFLSREMQLLSDLRFTWAIVQHQRDMLQRLYEAHRELVKTITGSAMRYTPGFQLEDFFDRYSNIGGPGGLTFHFDTANLSLADELVDYSNEPTPLSDIQSPWPTENRPNPKMKKPSQSSVQGIPLPLTPTMTVTSYPRQTVPMQPGLMPAPSTPGVGALGEMMPAHMDAQRQQHHMSAMRSTVDVTSAAHPAMAGFGLGHPAHAGAGNMASMAGMAFSPAFHYNLGPSHAAGGVPHQQQVINDASGGFDAMFGTISASAYGSPPTWQPGVSQATPGATAPSPSTKSNTGSTGTTGEEKDPFMSLLEQLANDEQRQSSGLKSELDFFLTGGTAP</sequence>
<dbReference type="SMART" id="SM00906">
    <property type="entry name" value="Fungal_trans"/>
    <property type="match status" value="1"/>
</dbReference>
<organism evidence="8 9">
    <name type="scientific">Trichoderma ghanense</name>
    <dbReference type="NCBI Taxonomy" id="65468"/>
    <lineage>
        <taxon>Eukaryota</taxon>
        <taxon>Fungi</taxon>
        <taxon>Dikarya</taxon>
        <taxon>Ascomycota</taxon>
        <taxon>Pezizomycotina</taxon>
        <taxon>Sordariomycetes</taxon>
        <taxon>Hypocreomycetidae</taxon>
        <taxon>Hypocreales</taxon>
        <taxon>Hypocreaceae</taxon>
        <taxon>Trichoderma</taxon>
    </lineage>
</organism>
<evidence type="ECO:0000256" key="2">
    <source>
        <dbReference type="ARBA" id="ARBA00022723"/>
    </source>
</evidence>
<keyword evidence="2" id="KW-0479">Metal-binding</keyword>
<dbReference type="PANTHER" id="PTHR47338">
    <property type="entry name" value="ZN(II)2CYS6 TRANSCRIPTION FACTOR (EUROFUNG)-RELATED"/>
    <property type="match status" value="1"/>
</dbReference>
<feature type="region of interest" description="Disordered" evidence="6">
    <location>
        <begin position="83"/>
        <end position="164"/>
    </location>
</feature>
<feature type="compositionally biased region" description="Low complexity" evidence="6">
    <location>
        <begin position="337"/>
        <end position="352"/>
    </location>
</feature>
<feature type="region of interest" description="Disordered" evidence="6">
    <location>
        <begin position="1064"/>
        <end position="1134"/>
    </location>
</feature>
<evidence type="ECO:0000259" key="7">
    <source>
        <dbReference type="SMART" id="SM00906"/>
    </source>
</evidence>
<accession>A0ABY2H920</accession>
<dbReference type="InterPro" id="IPR050815">
    <property type="entry name" value="TF_fung"/>
</dbReference>
<keyword evidence="3" id="KW-0805">Transcription regulation</keyword>
<keyword evidence="4" id="KW-0804">Transcription</keyword>
<proteinExistence type="predicted"/>
<evidence type="ECO:0000256" key="4">
    <source>
        <dbReference type="ARBA" id="ARBA00023163"/>
    </source>
</evidence>
<dbReference type="Pfam" id="PF04082">
    <property type="entry name" value="Fungal_trans"/>
    <property type="match status" value="1"/>
</dbReference>
<evidence type="ECO:0000256" key="5">
    <source>
        <dbReference type="ARBA" id="ARBA00023242"/>
    </source>
</evidence>
<dbReference type="CDD" id="cd12148">
    <property type="entry name" value="fungal_TF_MHR"/>
    <property type="match status" value="1"/>
</dbReference>
<feature type="compositionally biased region" description="Basic and acidic residues" evidence="6">
    <location>
        <begin position="83"/>
        <end position="94"/>
    </location>
</feature>
<evidence type="ECO:0000256" key="1">
    <source>
        <dbReference type="ARBA" id="ARBA00004123"/>
    </source>
</evidence>
<keyword evidence="5" id="KW-0539">Nucleus</keyword>
<feature type="compositionally biased region" description="Polar residues" evidence="6">
    <location>
        <begin position="892"/>
        <end position="908"/>
    </location>
</feature>
<feature type="compositionally biased region" description="Polar residues" evidence="6">
    <location>
        <begin position="98"/>
        <end position="109"/>
    </location>
</feature>
<dbReference type="PANTHER" id="PTHR47338:SF4">
    <property type="entry name" value="ZN(II)2CYS6 TRANSCRIPTION FACTOR (EUROFUNG)"/>
    <property type="match status" value="1"/>
</dbReference>
<keyword evidence="9" id="KW-1185">Reference proteome</keyword>
<dbReference type="Proteomes" id="UP001642720">
    <property type="component" value="Unassembled WGS sequence"/>
</dbReference>
<dbReference type="RefSeq" id="XP_073560355.1">
    <property type="nucleotide sequence ID" value="XM_073700815.1"/>
</dbReference>
<feature type="region of interest" description="Disordered" evidence="6">
    <location>
        <begin position="226"/>
        <end position="259"/>
    </location>
</feature>
<feature type="domain" description="Xylanolytic transcriptional activator regulatory" evidence="7">
    <location>
        <begin position="526"/>
        <end position="600"/>
    </location>
</feature>
<comment type="subcellular location">
    <subcellularLocation>
        <location evidence="1">Nucleus</location>
    </subcellularLocation>
</comment>
<evidence type="ECO:0000256" key="6">
    <source>
        <dbReference type="SAM" id="MobiDB-lite"/>
    </source>
</evidence>
<evidence type="ECO:0000256" key="3">
    <source>
        <dbReference type="ARBA" id="ARBA00023015"/>
    </source>
</evidence>
<feature type="region of interest" description="Disordered" evidence="6">
    <location>
        <begin position="892"/>
        <end position="925"/>
    </location>
</feature>
<evidence type="ECO:0000313" key="9">
    <source>
        <dbReference type="Proteomes" id="UP001642720"/>
    </source>
</evidence>
<protein>
    <recommendedName>
        <fullName evidence="7">Xylanolytic transcriptional activator regulatory domain-containing protein</fullName>
    </recommendedName>
</protein>
<dbReference type="InterPro" id="IPR007219">
    <property type="entry name" value="XnlR_reg_dom"/>
</dbReference>